<sequence length="47" mass="5346">MPVRLIWIRRFLTSAPLWLVVAFVPIFLDALFTLAHALIVADQLPVT</sequence>
<dbReference type="AlphaFoldDB" id="A0A542CUY5"/>
<protein>
    <submittedName>
        <fullName evidence="1">Uncharacterized protein</fullName>
    </submittedName>
</protein>
<dbReference type="Proteomes" id="UP000320876">
    <property type="component" value="Unassembled WGS sequence"/>
</dbReference>
<proteinExistence type="predicted"/>
<dbReference type="EMBL" id="VFML01000002">
    <property type="protein sequence ID" value="TQI94629.1"/>
    <property type="molecule type" value="Genomic_DNA"/>
</dbReference>
<accession>A0A542CUY5</accession>
<evidence type="ECO:0000313" key="2">
    <source>
        <dbReference type="Proteomes" id="UP000320876"/>
    </source>
</evidence>
<reference evidence="1 2" key="1">
    <citation type="submission" date="2019-06" db="EMBL/GenBank/DDBJ databases">
        <title>Sequencing the genomes of 1000 actinobacteria strains.</title>
        <authorList>
            <person name="Klenk H.-P."/>
        </authorList>
    </citation>
    <scope>NUCLEOTIDE SEQUENCE [LARGE SCALE GENOMIC DNA]</scope>
    <source>
        <strain evidence="1 2">DSM 45679</strain>
    </source>
</reference>
<organism evidence="1 2">
    <name type="scientific">Amycolatopsis cihanbeyliensis</name>
    <dbReference type="NCBI Taxonomy" id="1128664"/>
    <lineage>
        <taxon>Bacteria</taxon>
        <taxon>Bacillati</taxon>
        <taxon>Actinomycetota</taxon>
        <taxon>Actinomycetes</taxon>
        <taxon>Pseudonocardiales</taxon>
        <taxon>Pseudonocardiaceae</taxon>
        <taxon>Amycolatopsis</taxon>
    </lineage>
</organism>
<comment type="caution">
    <text evidence="1">The sequence shown here is derived from an EMBL/GenBank/DDBJ whole genome shotgun (WGS) entry which is preliminary data.</text>
</comment>
<name>A0A542CUY5_AMYCI</name>
<evidence type="ECO:0000313" key="1">
    <source>
        <dbReference type="EMBL" id="TQI94629.1"/>
    </source>
</evidence>
<dbReference type="RefSeq" id="WP_170221085.1">
    <property type="nucleotide sequence ID" value="NZ_VFML01000002.1"/>
</dbReference>
<gene>
    <name evidence="1" type="ORF">FB471_6798</name>
</gene>
<keyword evidence="2" id="KW-1185">Reference proteome</keyword>